<keyword evidence="6 9" id="KW-1133">Transmembrane helix</keyword>
<comment type="subcellular location">
    <subcellularLocation>
        <location evidence="9">Cell membrane</location>
        <topology evidence="9">Multi-pass membrane protein</topology>
    </subcellularLocation>
</comment>
<feature type="transmembrane region" description="Helical" evidence="9">
    <location>
        <begin position="424"/>
        <end position="443"/>
    </location>
</feature>
<feature type="transmembrane region" description="Helical" evidence="9">
    <location>
        <begin position="177"/>
        <end position="195"/>
    </location>
</feature>
<dbReference type="AlphaFoldDB" id="A0A235HBV3"/>
<feature type="transmembrane region" description="Helical" evidence="9">
    <location>
        <begin position="332"/>
        <end position="352"/>
    </location>
</feature>
<dbReference type="GO" id="GO:0005886">
    <property type="term" value="C:plasma membrane"/>
    <property type="evidence" value="ECO:0007669"/>
    <property type="project" value="UniProtKB-SubCell"/>
</dbReference>
<dbReference type="Pfam" id="PF03814">
    <property type="entry name" value="KdpA"/>
    <property type="match status" value="1"/>
</dbReference>
<keyword evidence="3 9" id="KW-0633">Potassium transport</keyword>
<keyword evidence="7 9" id="KW-0406">Ion transport</keyword>
<feature type="transmembrane region" description="Helical" evidence="9">
    <location>
        <begin position="253"/>
        <end position="273"/>
    </location>
</feature>
<dbReference type="GO" id="GO:0016787">
    <property type="term" value="F:hydrolase activity"/>
    <property type="evidence" value="ECO:0007669"/>
    <property type="project" value="UniProtKB-KW"/>
</dbReference>
<dbReference type="NCBIfam" id="TIGR00680">
    <property type="entry name" value="kdpA"/>
    <property type="match status" value="1"/>
</dbReference>
<keyword evidence="2 9" id="KW-1003">Cell membrane</keyword>
<dbReference type="HAMAP" id="MF_00275">
    <property type="entry name" value="KdpA"/>
    <property type="match status" value="1"/>
</dbReference>
<protein>
    <recommendedName>
        <fullName evidence="9">Potassium-transporting ATPase potassium-binding subunit</fullName>
    </recommendedName>
    <alternativeName>
        <fullName evidence="9">ATP phosphohydrolase [potassium-transporting] A chain</fullName>
    </alternativeName>
    <alternativeName>
        <fullName evidence="9">Potassium-binding and translocating subunit A</fullName>
    </alternativeName>
    <alternativeName>
        <fullName evidence="9">Potassium-translocating ATPase A chain</fullName>
    </alternativeName>
</protein>
<keyword evidence="10" id="KW-0614">Plasmid</keyword>
<evidence type="ECO:0000313" key="10">
    <source>
        <dbReference type="EMBL" id="OYD82944.1"/>
    </source>
</evidence>
<geneLocation type="plasmid" evidence="10">
    <name>unnamed</name>
</geneLocation>
<feature type="transmembrane region" description="Helical" evidence="9">
    <location>
        <begin position="63"/>
        <end position="84"/>
    </location>
</feature>
<gene>
    <name evidence="9" type="primary">kdpA</name>
    <name evidence="10" type="ORF">CHT98_17515</name>
</gene>
<comment type="caution">
    <text evidence="10">The sequence shown here is derived from an EMBL/GenBank/DDBJ whole genome shotgun (WGS) entry which is preliminary data.</text>
</comment>
<dbReference type="GO" id="GO:0030955">
    <property type="term" value="F:potassium ion binding"/>
    <property type="evidence" value="ECO:0007669"/>
    <property type="project" value="UniProtKB-UniRule"/>
</dbReference>
<evidence type="ECO:0000256" key="5">
    <source>
        <dbReference type="ARBA" id="ARBA00022958"/>
    </source>
</evidence>
<comment type="function">
    <text evidence="9">Part of the high-affinity ATP-driven potassium transport (or Kdp) system, which catalyzes the hydrolysis of ATP coupled with the electrogenic transport of potassium into the cytoplasm. This subunit binds the extracellular potassium ions and delivers the ions to the membrane domain of KdpB through an intramembrane tunnel.</text>
</comment>
<reference evidence="10 11" key="1">
    <citation type="submission" date="2017-07" db="EMBL/GenBank/DDBJ databases">
        <title>Whole genome sequence of Azospirillum brasilense 2A1, a potential biofertilizer strain.</title>
        <authorList>
            <person name="Fontana C.A."/>
            <person name="Toffoli L.M."/>
            <person name="Salazar S.M."/>
            <person name="Puglisi E."/>
            <person name="Pedraza R."/>
            <person name="Bassi D."/>
            <person name="Cocconcelli P.S."/>
        </authorList>
    </citation>
    <scope>NUCLEOTIDE SEQUENCE [LARGE SCALE GENOMIC DNA]</scope>
    <source>
        <strain evidence="10 11">2A1</strain>
        <plasmid evidence="10">unnamed</plasmid>
    </source>
</reference>
<organism evidence="10 11">
    <name type="scientific">Azospirillum brasilense</name>
    <dbReference type="NCBI Taxonomy" id="192"/>
    <lineage>
        <taxon>Bacteria</taxon>
        <taxon>Pseudomonadati</taxon>
        <taxon>Pseudomonadota</taxon>
        <taxon>Alphaproteobacteria</taxon>
        <taxon>Rhodospirillales</taxon>
        <taxon>Azospirillaceae</taxon>
        <taxon>Azospirillum</taxon>
    </lineage>
</organism>
<dbReference type="InterPro" id="IPR004623">
    <property type="entry name" value="KdpA"/>
</dbReference>
<proteinExistence type="inferred from homology"/>
<feature type="transmembrane region" description="Helical" evidence="9">
    <location>
        <begin position="384"/>
        <end position="403"/>
    </location>
</feature>
<comment type="similarity">
    <text evidence="9">Belongs to the KdpA family.</text>
</comment>
<dbReference type="EMBL" id="NOWT01000017">
    <property type="protein sequence ID" value="OYD82944.1"/>
    <property type="molecule type" value="Genomic_DNA"/>
</dbReference>
<evidence type="ECO:0000256" key="3">
    <source>
        <dbReference type="ARBA" id="ARBA00022538"/>
    </source>
</evidence>
<name>A0A235HBV3_AZOBR</name>
<sequence>MTANGWIQILVFIALVVAVARPLGGFMTGVFNGERNFLSPVLGPVERGLYRIAGVDAKAEQHWLTYAVSMLLFSVAGMLLLYLMQRVQGVLPLNPTGVGAVPADLAFNTAASFTTNTNWQNYGGESTMSHLVQMAGLTVQNFVSAATGIALAVALVRGFARASARTVGNFWVDLTRATLYLLLPICILYALFLVWQGVPQTLAGTVDATTLEGVKQTIALGPVASQEAIKMLGTNGGGFFNANSAHPFENPNALTNLVQMLSIFAIGAGLTNLFGRMVGDERQGWAILAAMGVLFVIGVTVAYWAEAQGNPAFAAFGVDGLAGNMEGKETRFGIAMSALFAVVTTAASCGAVNAMHDSFMPLGGMVPMVNMMLGEIIVGGVGAGLYGMLLFAIVTMFVAGLMVGRTPEYLGKKLEAKEVKMTMLAVLCLPLMMLGGTAFAVVLDTGTASMANAGPHGFSETLYAYVSAAANNGSAFGGLTGNTLWYNLTLAAGMLVGRFLVIVPMLAIAGSLAAKTRAPASAGTFPTHDGLFVGLLVGVILIVGGLTFFPALALGPVVEHLAMNAGTLF</sequence>
<dbReference type="RefSeq" id="WP_094304787.1">
    <property type="nucleotide sequence ID" value="NZ_NOWT01000017.1"/>
</dbReference>
<evidence type="ECO:0000256" key="4">
    <source>
        <dbReference type="ARBA" id="ARBA00022692"/>
    </source>
</evidence>
<dbReference type="GO" id="GO:0008556">
    <property type="term" value="F:P-type potassium transmembrane transporter activity"/>
    <property type="evidence" value="ECO:0007669"/>
    <property type="project" value="InterPro"/>
</dbReference>
<keyword evidence="4 9" id="KW-0812">Transmembrane</keyword>
<accession>A0A235HBV3</accession>
<evidence type="ECO:0000256" key="6">
    <source>
        <dbReference type="ARBA" id="ARBA00022989"/>
    </source>
</evidence>
<evidence type="ECO:0000313" key="11">
    <source>
        <dbReference type="Proteomes" id="UP000215367"/>
    </source>
</evidence>
<dbReference type="PANTHER" id="PTHR30607">
    <property type="entry name" value="POTASSIUM-TRANSPORTING ATPASE A CHAIN"/>
    <property type="match status" value="1"/>
</dbReference>
<feature type="transmembrane region" description="Helical" evidence="9">
    <location>
        <begin position="6"/>
        <end position="31"/>
    </location>
</feature>
<feature type="transmembrane region" description="Helical" evidence="9">
    <location>
        <begin position="484"/>
        <end position="509"/>
    </location>
</feature>
<feature type="transmembrane region" description="Helical" evidence="9">
    <location>
        <begin position="131"/>
        <end position="156"/>
    </location>
</feature>
<evidence type="ECO:0000256" key="9">
    <source>
        <dbReference type="HAMAP-Rule" id="MF_00275"/>
    </source>
</evidence>
<dbReference type="PIRSF" id="PIRSF001294">
    <property type="entry name" value="K_ATPaseA"/>
    <property type="match status" value="1"/>
</dbReference>
<feature type="transmembrane region" description="Helical" evidence="9">
    <location>
        <begin position="285"/>
        <end position="305"/>
    </location>
</feature>
<keyword evidence="1 9" id="KW-0813">Transport</keyword>
<comment type="subunit">
    <text evidence="9">The system is composed of three essential subunits: KdpA, KdpB and KdpC.</text>
</comment>
<dbReference type="PANTHER" id="PTHR30607:SF2">
    <property type="entry name" value="POTASSIUM-TRANSPORTING ATPASE POTASSIUM-BINDING SUBUNIT"/>
    <property type="match status" value="1"/>
</dbReference>
<evidence type="ECO:0000256" key="1">
    <source>
        <dbReference type="ARBA" id="ARBA00022448"/>
    </source>
</evidence>
<keyword evidence="10" id="KW-0378">Hydrolase</keyword>
<keyword evidence="5 9" id="KW-0630">Potassium</keyword>
<evidence type="ECO:0000256" key="7">
    <source>
        <dbReference type="ARBA" id="ARBA00023065"/>
    </source>
</evidence>
<evidence type="ECO:0000256" key="8">
    <source>
        <dbReference type="ARBA" id="ARBA00023136"/>
    </source>
</evidence>
<feature type="transmembrane region" description="Helical" evidence="9">
    <location>
        <begin position="530"/>
        <end position="553"/>
    </location>
</feature>
<evidence type="ECO:0000256" key="2">
    <source>
        <dbReference type="ARBA" id="ARBA00022475"/>
    </source>
</evidence>
<dbReference type="Proteomes" id="UP000215367">
    <property type="component" value="Unassembled WGS sequence"/>
</dbReference>
<keyword evidence="8 9" id="KW-0472">Membrane</keyword>